<feature type="region of interest" description="Disordered" evidence="1">
    <location>
        <begin position="75"/>
        <end position="101"/>
    </location>
</feature>
<feature type="region of interest" description="Disordered" evidence="1">
    <location>
        <begin position="126"/>
        <end position="162"/>
    </location>
</feature>
<proteinExistence type="predicted"/>
<protein>
    <submittedName>
        <fullName evidence="2">Uncharacterized protein</fullName>
    </submittedName>
</protein>
<evidence type="ECO:0000313" key="3">
    <source>
        <dbReference type="Proteomes" id="UP001431209"/>
    </source>
</evidence>
<comment type="caution">
    <text evidence="2">The sequence shown here is derived from an EMBL/GenBank/DDBJ whole genome shotgun (WGS) entry which is preliminary data.</text>
</comment>
<dbReference type="Proteomes" id="UP001431209">
    <property type="component" value="Unassembled WGS sequence"/>
</dbReference>
<reference evidence="2 3" key="1">
    <citation type="submission" date="2024-03" db="EMBL/GenBank/DDBJ databases">
        <title>The Acrasis kona genome and developmental transcriptomes reveal deep origins of eukaryotic multicellular pathways.</title>
        <authorList>
            <person name="Sheikh S."/>
            <person name="Fu C.-J."/>
            <person name="Brown M.W."/>
            <person name="Baldauf S.L."/>
        </authorList>
    </citation>
    <scope>NUCLEOTIDE SEQUENCE [LARGE SCALE GENOMIC DNA]</scope>
    <source>
        <strain evidence="2 3">ATCC MYA-3509</strain>
    </source>
</reference>
<dbReference type="EMBL" id="JAOPGA020001865">
    <property type="protein sequence ID" value="KAL0491826.1"/>
    <property type="molecule type" value="Genomic_DNA"/>
</dbReference>
<name>A0AAW2ZSZ1_9EUKA</name>
<sequence>MQRGILKSEATGHVDAYLEYRMIVGDRDNGQLLPEAEYEKLRKEFYEKREQHGTHFVNTGFLRNPNKPRRALDGIKALPGGDMKSNQRNLPGGKGSRVIDPSVSPLDLINRVPSFTKRVNPVLSKSRLTNSSSGRAALPDKTAVKGRSPPKRTGRGVTVTPDPELHIDDQIELLSEALSDTTLTEAKKYGMKKQLQMLQAKKMRDLRRAQTQYV</sequence>
<organism evidence="2 3">
    <name type="scientific">Acrasis kona</name>
    <dbReference type="NCBI Taxonomy" id="1008807"/>
    <lineage>
        <taxon>Eukaryota</taxon>
        <taxon>Discoba</taxon>
        <taxon>Heterolobosea</taxon>
        <taxon>Tetramitia</taxon>
        <taxon>Eutetramitia</taxon>
        <taxon>Acrasidae</taxon>
        <taxon>Acrasis</taxon>
    </lineage>
</organism>
<dbReference type="AlphaFoldDB" id="A0AAW2ZSZ1"/>
<evidence type="ECO:0000256" key="1">
    <source>
        <dbReference type="SAM" id="MobiDB-lite"/>
    </source>
</evidence>
<keyword evidence="3" id="KW-1185">Reference proteome</keyword>
<gene>
    <name evidence="2" type="ORF">AKO1_010208</name>
</gene>
<evidence type="ECO:0000313" key="2">
    <source>
        <dbReference type="EMBL" id="KAL0491826.1"/>
    </source>
</evidence>
<accession>A0AAW2ZSZ1</accession>